<sequence>MSNKRPSRYGFGKAFFVGLMVLLPAPPVVPVCWGGEQRHFWAESYCEERAGGLRLGCLWRIGSEVVPAT</sequence>
<proteinExistence type="predicted"/>
<gene>
    <name evidence="1" type="ORF">GCM10007094_08000</name>
</gene>
<dbReference type="Proteomes" id="UP000637980">
    <property type="component" value="Unassembled WGS sequence"/>
</dbReference>
<organism evidence="1 2">
    <name type="scientific">Pseudovibrio japonicus</name>
    <dbReference type="NCBI Taxonomy" id="366534"/>
    <lineage>
        <taxon>Bacteria</taxon>
        <taxon>Pseudomonadati</taxon>
        <taxon>Pseudomonadota</taxon>
        <taxon>Alphaproteobacteria</taxon>
        <taxon>Hyphomicrobiales</taxon>
        <taxon>Stappiaceae</taxon>
        <taxon>Pseudovibrio</taxon>
    </lineage>
</organism>
<name>A0ABQ3E3I6_9HYPH</name>
<reference evidence="2" key="1">
    <citation type="journal article" date="2019" name="Int. J. Syst. Evol. Microbiol.">
        <title>The Global Catalogue of Microorganisms (GCM) 10K type strain sequencing project: providing services to taxonomists for standard genome sequencing and annotation.</title>
        <authorList>
            <consortium name="The Broad Institute Genomics Platform"/>
            <consortium name="The Broad Institute Genome Sequencing Center for Infectious Disease"/>
            <person name="Wu L."/>
            <person name="Ma J."/>
        </authorList>
    </citation>
    <scope>NUCLEOTIDE SEQUENCE [LARGE SCALE GENOMIC DNA]</scope>
    <source>
        <strain evidence="2">KCTC 12861</strain>
    </source>
</reference>
<comment type="caution">
    <text evidence="1">The sequence shown here is derived from an EMBL/GenBank/DDBJ whole genome shotgun (WGS) entry which is preliminary data.</text>
</comment>
<protein>
    <recommendedName>
        <fullName evidence="3">Secreted protein</fullName>
    </recommendedName>
</protein>
<keyword evidence="2" id="KW-1185">Reference proteome</keyword>
<evidence type="ECO:0000313" key="2">
    <source>
        <dbReference type="Proteomes" id="UP000637980"/>
    </source>
</evidence>
<evidence type="ECO:0008006" key="3">
    <source>
        <dbReference type="Google" id="ProtNLM"/>
    </source>
</evidence>
<accession>A0ABQ3E3I6</accession>
<evidence type="ECO:0000313" key="1">
    <source>
        <dbReference type="EMBL" id="GHB22245.1"/>
    </source>
</evidence>
<dbReference type="EMBL" id="BMXE01000001">
    <property type="protein sequence ID" value="GHB22245.1"/>
    <property type="molecule type" value="Genomic_DNA"/>
</dbReference>